<dbReference type="Proteomes" id="UP001369086">
    <property type="component" value="Unassembled WGS sequence"/>
</dbReference>
<dbReference type="SUPFAM" id="SSF75553">
    <property type="entry name" value="Smc hinge domain"/>
    <property type="match status" value="1"/>
</dbReference>
<dbReference type="SUPFAM" id="SSF52540">
    <property type="entry name" value="P-loop containing nucleoside triphosphate hydrolases"/>
    <property type="match status" value="1"/>
</dbReference>
<evidence type="ECO:0000313" key="11">
    <source>
        <dbReference type="EMBL" id="KAK6482818.1"/>
    </source>
</evidence>
<dbReference type="SMART" id="SM00968">
    <property type="entry name" value="SMC_hinge"/>
    <property type="match status" value="1"/>
</dbReference>
<evidence type="ECO:0000313" key="12">
    <source>
        <dbReference type="Proteomes" id="UP001369086"/>
    </source>
</evidence>
<evidence type="ECO:0000256" key="7">
    <source>
        <dbReference type="ARBA" id="ARBA00023306"/>
    </source>
</evidence>
<keyword evidence="6 8" id="KW-0539">Nucleus</keyword>
<keyword evidence="7" id="KW-0131">Cell cycle</keyword>
<sequence length="1228" mass="142624">MGYLKQIDVENFKSWRGRQIIGPFKRFNCIIGTNGSGKSNVMDALSFVMGERAVNLRVKHTRDLIHGAHIGKPASATARVMMTYCEENGEEKTFSRTITGDSSEYHLNGRVVTLSHYTSELQKIGIIVKARNCLVFQGAVESIAMKKPKERTQLFERISNSLDLADSYEKKKKELQKAEEDAQFHYNKKKNVAAEQKHVKQEKEEAQRYQTLVEDLNDKKVQLHLCRLYYNEKSIDSLKDSLQEKKGDIAIKKSSLEESESKVRALKKEHGRLSREQQQIEKEIKAQEQAINQKRPQYIKAKVNTSHQIKKVEEAKSSLKKSEKQFSKKEQEIQELENELADLERAWRDFERKVEEQTLTVGRDVQLEESQKERYKELKELARKKVATMTQNFEKLRWELKADFEKLEFDQRKKKEVEGNMKHTLMQIDDYTKRAEQLEEYINTCNGALIELRKQEESLAEEMETSMLRTAELNEKLAGVLGELQNARIDHHEGRRQQMREELLESMKRHYPEAVFGRLFDLCHPIHKKYQLAVTKVFGRYMNAIVVTTEKTARDCIRFLKDERAEPETFLALDYLEIKPINERLRDMRGAKMVIDVVQCISPQLKKVVQFVCGNGLVCETLKEARQIAFGGPERFKTVALDGTLFSKSGVISGGSSDLRYKARRWDEKEMDKLKEKRDELVSELRELMKVKRKEADLKQVQAQAQGVQTRLKYSQSELETIKKKNLANCFQEKSRLESELMNLESQLLMLKRNIDEKEAKTTEIQQEINKIEDVVFFDFCVEIGVGNIREYEDEYVKQQQEVDEKRLRFETQKTRLSTQLEYERSQLDKERKKIQKWEETINKEEKKIAEQKKEEESLLKAVDKAMAEQQVLKNRLLTKKSEADDAKKELEKNTKELLVISRELGKLQKQSISLDTALEQKKMERHNLLLACKILGLQITLLSGSLDEISEVQVLLDTESTDTTIGIYEREGQFQIDYSDLSQDLQDLRSEDEVEAQLNRLQQTITTQESVLQRATAPNMKALEKIWQVRDKFHGAVDAFDASRRRARQCRQEFEQIKAKRYQLFSACFEHISVAIDQIYKQLCRNTSAQAFLSPENPEEPYLEGISYNCVAPGKRFMPMDNLSGGEKSIAALALLFAIHSYRPAPFFVLDEVDAALDNTNIGKVTSYIREQSREHFQVIVISLKEEFYSKADALMGVYSEQDDCMFSRVLTLDLSPYTLSEGNERR</sequence>
<feature type="coiled-coil region" evidence="9">
    <location>
        <begin position="664"/>
        <end position="904"/>
    </location>
</feature>
<dbReference type="PANTHER" id="PTHR18937">
    <property type="entry name" value="STRUCTURAL MAINTENANCE OF CHROMOSOMES SMC FAMILY MEMBER"/>
    <property type="match status" value="1"/>
</dbReference>
<dbReference type="Gene3D" id="1.10.287.1490">
    <property type="match status" value="1"/>
</dbReference>
<evidence type="ECO:0000256" key="1">
    <source>
        <dbReference type="ARBA" id="ARBA00004123"/>
    </source>
</evidence>
<evidence type="ECO:0000256" key="4">
    <source>
        <dbReference type="ARBA" id="ARBA00022454"/>
    </source>
</evidence>
<gene>
    <name evidence="11" type="ORF">HHUSO_G15913</name>
</gene>
<feature type="domain" description="SMC hinge" evidence="10">
    <location>
        <begin position="513"/>
        <end position="629"/>
    </location>
</feature>
<evidence type="ECO:0000256" key="3">
    <source>
        <dbReference type="ARBA" id="ARBA00005597"/>
    </source>
</evidence>
<keyword evidence="5 9" id="KW-0175">Coiled coil</keyword>
<proteinExistence type="inferred from homology"/>
<dbReference type="Pfam" id="PF06470">
    <property type="entry name" value="SMC_hinge"/>
    <property type="match status" value="1"/>
</dbReference>
<dbReference type="PANTHER" id="PTHR18937:SF147">
    <property type="entry name" value="STRUCTURAL MAINTENANCE OF CHROMOSOMES PROTEIN 1B"/>
    <property type="match status" value="1"/>
</dbReference>
<dbReference type="EMBL" id="JAHFZB010000013">
    <property type="protein sequence ID" value="KAK6482818.1"/>
    <property type="molecule type" value="Genomic_DNA"/>
</dbReference>
<evidence type="ECO:0000259" key="10">
    <source>
        <dbReference type="SMART" id="SM00968"/>
    </source>
</evidence>
<name>A0ABR0ZDI2_HUSHU</name>
<dbReference type="Pfam" id="PF02463">
    <property type="entry name" value="SMC_N"/>
    <property type="match status" value="1"/>
</dbReference>
<reference evidence="11 12" key="1">
    <citation type="submission" date="2021-05" db="EMBL/GenBank/DDBJ databases">
        <authorList>
            <person name="Zahm M."/>
            <person name="Klopp C."/>
            <person name="Cabau C."/>
            <person name="Kuhl H."/>
            <person name="Suciu R."/>
            <person name="Ciorpac M."/>
            <person name="Holostenco D."/>
            <person name="Gessner J."/>
            <person name="Wuertz S."/>
            <person name="Hohne C."/>
            <person name="Stock M."/>
            <person name="Gislard M."/>
            <person name="Lluch J."/>
            <person name="Milhes M."/>
            <person name="Lampietro C."/>
            <person name="Lopez Roques C."/>
            <person name="Donnadieu C."/>
            <person name="Du K."/>
            <person name="Schartl M."/>
            <person name="Guiguen Y."/>
        </authorList>
    </citation>
    <scope>NUCLEOTIDE SEQUENCE [LARGE SCALE GENOMIC DNA]</scope>
    <source>
        <strain evidence="11">Hh-F2</strain>
        <tissue evidence="11">Blood</tissue>
    </source>
</reference>
<evidence type="ECO:0000256" key="5">
    <source>
        <dbReference type="ARBA" id="ARBA00023054"/>
    </source>
</evidence>
<dbReference type="Gene3D" id="1.20.1060.20">
    <property type="match status" value="1"/>
</dbReference>
<dbReference type="InterPro" id="IPR027417">
    <property type="entry name" value="P-loop_NTPase"/>
</dbReference>
<evidence type="ECO:0000256" key="8">
    <source>
        <dbReference type="PIRNR" id="PIRNR005719"/>
    </source>
</evidence>
<comment type="caution">
    <text evidence="11">The sequence shown here is derived from an EMBL/GenBank/DDBJ whole genome shotgun (WGS) entry which is preliminary data.</text>
</comment>
<dbReference type="InterPro" id="IPR024704">
    <property type="entry name" value="SMC"/>
</dbReference>
<dbReference type="InterPro" id="IPR003395">
    <property type="entry name" value="RecF/RecN/SMC_N"/>
</dbReference>
<comment type="subcellular location">
    <subcellularLocation>
        <location evidence="2">Chromosome</location>
    </subcellularLocation>
    <subcellularLocation>
        <location evidence="1 8">Nucleus</location>
    </subcellularLocation>
</comment>
<protein>
    <recommendedName>
        <fullName evidence="8">Structural maintenance of chromosomes protein</fullName>
    </recommendedName>
</protein>
<feature type="coiled-coil region" evidence="9">
    <location>
        <begin position="158"/>
        <end position="219"/>
    </location>
</feature>
<comment type="similarity">
    <text evidence="3">Belongs to the SMC family. SMC1 subfamily.</text>
</comment>
<dbReference type="CDD" id="cd03275">
    <property type="entry name" value="ABC_SMC1_euk"/>
    <property type="match status" value="2"/>
</dbReference>
<accession>A0ABR0ZDI2</accession>
<dbReference type="PIRSF" id="PIRSF005719">
    <property type="entry name" value="SMC"/>
    <property type="match status" value="1"/>
</dbReference>
<evidence type="ECO:0000256" key="2">
    <source>
        <dbReference type="ARBA" id="ARBA00004286"/>
    </source>
</evidence>
<dbReference type="InterPro" id="IPR028468">
    <property type="entry name" value="Smc1_ABC"/>
</dbReference>
<feature type="coiled-coil region" evidence="9">
    <location>
        <begin position="249"/>
        <end position="392"/>
    </location>
</feature>
<evidence type="ECO:0000256" key="9">
    <source>
        <dbReference type="SAM" id="Coils"/>
    </source>
</evidence>
<dbReference type="Gene3D" id="3.40.50.300">
    <property type="entry name" value="P-loop containing nucleotide triphosphate hydrolases"/>
    <property type="match status" value="2"/>
</dbReference>
<organism evidence="11 12">
    <name type="scientific">Huso huso</name>
    <name type="common">Beluga</name>
    <name type="synonym">Acipenser huso</name>
    <dbReference type="NCBI Taxonomy" id="61971"/>
    <lineage>
        <taxon>Eukaryota</taxon>
        <taxon>Metazoa</taxon>
        <taxon>Chordata</taxon>
        <taxon>Craniata</taxon>
        <taxon>Vertebrata</taxon>
        <taxon>Euteleostomi</taxon>
        <taxon>Actinopterygii</taxon>
        <taxon>Chondrostei</taxon>
        <taxon>Acipenseriformes</taxon>
        <taxon>Acipenseridae</taxon>
        <taxon>Huso</taxon>
    </lineage>
</organism>
<evidence type="ECO:0000256" key="6">
    <source>
        <dbReference type="ARBA" id="ARBA00023242"/>
    </source>
</evidence>
<dbReference type="Gene3D" id="3.30.70.1620">
    <property type="match status" value="1"/>
</dbReference>
<dbReference type="InterPro" id="IPR010935">
    <property type="entry name" value="SMC_hinge"/>
</dbReference>
<dbReference type="InterPro" id="IPR036277">
    <property type="entry name" value="SMC_hinge_sf"/>
</dbReference>
<keyword evidence="12" id="KW-1185">Reference proteome</keyword>
<keyword evidence="4" id="KW-0158">Chromosome</keyword>